<name>A0A0G0S1N9_9BACT</name>
<dbReference type="InterPro" id="IPR016181">
    <property type="entry name" value="Acyl_CoA_acyltransferase"/>
</dbReference>
<accession>A0A0G0S1N9</accession>
<dbReference type="SUPFAM" id="SSF55729">
    <property type="entry name" value="Acyl-CoA N-acyltransferases (Nat)"/>
    <property type="match status" value="1"/>
</dbReference>
<dbReference type="PROSITE" id="PS51186">
    <property type="entry name" value="GNAT"/>
    <property type="match status" value="1"/>
</dbReference>
<comment type="caution">
    <text evidence="2">The sequence shown here is derived from an EMBL/GenBank/DDBJ whole genome shotgun (WGS) entry which is preliminary data.</text>
</comment>
<sequence length="259" mass="29935">MSNYDFLKKYQWLQDGVMFDELKELGFASVGFSKTDTSVYWNLALVNGLLSIQKIEKVEEILSNAERKSTFYFENRDDLKFLTELLESRGYKKGFEDSWQFWKGEGIDESRFGSVKKVDSEDLLKVFLETFNKCYQKNDPQNPYGELGEYLKVAETVWYKHNKSGRLEYFIVYKDSKPVAVSTLINFDGIGYISNVGSLREVRGEGFGKLATLYCVSQSIKNGNNEHCLATEEGAYPNEFYKRIGFEIRFTAVGYTKQI</sequence>
<dbReference type="Proteomes" id="UP000034627">
    <property type="component" value="Unassembled WGS sequence"/>
</dbReference>
<evidence type="ECO:0000313" key="2">
    <source>
        <dbReference type="EMBL" id="KKR56136.1"/>
    </source>
</evidence>
<dbReference type="Gene3D" id="3.40.630.30">
    <property type="match status" value="1"/>
</dbReference>
<gene>
    <name evidence="2" type="ORF">UT93_C0004G0014</name>
</gene>
<feature type="domain" description="N-acetyltransferase" evidence="1">
    <location>
        <begin position="110"/>
        <end position="259"/>
    </location>
</feature>
<dbReference type="GO" id="GO:0016747">
    <property type="term" value="F:acyltransferase activity, transferring groups other than amino-acyl groups"/>
    <property type="evidence" value="ECO:0007669"/>
    <property type="project" value="InterPro"/>
</dbReference>
<evidence type="ECO:0000313" key="3">
    <source>
        <dbReference type="Proteomes" id="UP000034627"/>
    </source>
</evidence>
<organism evidence="2 3">
    <name type="scientific">Candidatus Woesebacteria bacterium GW2011_GWF1_40_24</name>
    <dbReference type="NCBI Taxonomy" id="1618601"/>
    <lineage>
        <taxon>Bacteria</taxon>
        <taxon>Candidatus Woeseibacteriota</taxon>
    </lineage>
</organism>
<protein>
    <recommendedName>
        <fullName evidence="1">N-acetyltransferase domain-containing protein</fullName>
    </recommendedName>
</protein>
<reference evidence="2 3" key="1">
    <citation type="journal article" date="2015" name="Nature">
        <title>rRNA introns, odd ribosomes, and small enigmatic genomes across a large radiation of phyla.</title>
        <authorList>
            <person name="Brown C.T."/>
            <person name="Hug L.A."/>
            <person name="Thomas B.C."/>
            <person name="Sharon I."/>
            <person name="Castelle C.J."/>
            <person name="Singh A."/>
            <person name="Wilkins M.J."/>
            <person name="Williams K.H."/>
            <person name="Banfield J.F."/>
        </authorList>
    </citation>
    <scope>NUCLEOTIDE SEQUENCE [LARGE SCALE GENOMIC DNA]</scope>
</reference>
<dbReference type="AlphaFoldDB" id="A0A0G0S1N9"/>
<evidence type="ECO:0000259" key="1">
    <source>
        <dbReference type="PROSITE" id="PS51186"/>
    </source>
</evidence>
<dbReference type="EMBL" id="LBYR01000004">
    <property type="protein sequence ID" value="KKR56136.1"/>
    <property type="molecule type" value="Genomic_DNA"/>
</dbReference>
<proteinExistence type="predicted"/>
<dbReference type="InterPro" id="IPR000182">
    <property type="entry name" value="GNAT_dom"/>
</dbReference>